<proteinExistence type="predicted"/>
<organism evidence="1 2">
    <name type="scientific">Agrococcus carbonis</name>
    <dbReference type="NCBI Taxonomy" id="684552"/>
    <lineage>
        <taxon>Bacteria</taxon>
        <taxon>Bacillati</taxon>
        <taxon>Actinomycetota</taxon>
        <taxon>Actinomycetes</taxon>
        <taxon>Micrococcales</taxon>
        <taxon>Microbacteriaceae</taxon>
        <taxon>Agrococcus</taxon>
    </lineage>
</organism>
<reference evidence="2" key="1">
    <citation type="submission" date="2016-10" db="EMBL/GenBank/DDBJ databases">
        <authorList>
            <person name="Varghese N."/>
            <person name="Submissions S."/>
        </authorList>
    </citation>
    <scope>NUCLEOTIDE SEQUENCE [LARGE SCALE GENOMIC DNA]</scope>
    <source>
        <strain evidence="2">DSM 22965</strain>
    </source>
</reference>
<dbReference type="OrthoDB" id="3215033at2"/>
<dbReference type="RefSeq" id="WP_092667224.1">
    <property type="nucleotide sequence ID" value="NZ_LT629734.1"/>
</dbReference>
<dbReference type="EMBL" id="LT629734">
    <property type="protein sequence ID" value="SDS47794.1"/>
    <property type="molecule type" value="Genomic_DNA"/>
</dbReference>
<protein>
    <recommendedName>
        <fullName evidence="3">DUF3046 domain-containing protein</fullName>
    </recommendedName>
</protein>
<dbReference type="InterPro" id="IPR021408">
    <property type="entry name" value="DUF3046"/>
</dbReference>
<keyword evidence="2" id="KW-1185">Reference proteome</keyword>
<evidence type="ECO:0000313" key="2">
    <source>
        <dbReference type="Proteomes" id="UP000199649"/>
    </source>
</evidence>
<dbReference type="Proteomes" id="UP000199649">
    <property type="component" value="Chromosome I"/>
</dbReference>
<accession>A0A1H1SIG2</accession>
<sequence length="73" mass="7931">MRESELRLAVAEEFGALGSVLMTDLTLSTLGGRTGSEALAAGVPAKRVWQALCDAKDVPEQRRHGRGLRDPRR</sequence>
<name>A0A1H1SIG2_9MICO</name>
<dbReference type="STRING" id="684552.SAMN04489719_2410"/>
<dbReference type="Pfam" id="PF11248">
    <property type="entry name" value="DUF3046"/>
    <property type="match status" value="1"/>
</dbReference>
<gene>
    <name evidence="1" type="ORF">SAMN04489719_2410</name>
</gene>
<evidence type="ECO:0000313" key="1">
    <source>
        <dbReference type="EMBL" id="SDS47794.1"/>
    </source>
</evidence>
<dbReference type="AlphaFoldDB" id="A0A1H1SIG2"/>
<evidence type="ECO:0008006" key="3">
    <source>
        <dbReference type="Google" id="ProtNLM"/>
    </source>
</evidence>